<comment type="cofactor">
    <cofactor evidence="1">
        <name>Fe cation</name>
        <dbReference type="ChEBI" id="CHEBI:24875"/>
    </cofactor>
</comment>
<dbReference type="GO" id="GO:0046872">
    <property type="term" value="F:metal ion binding"/>
    <property type="evidence" value="ECO:0007669"/>
    <property type="project" value="UniProtKB-KW"/>
</dbReference>
<evidence type="ECO:0000256" key="6">
    <source>
        <dbReference type="ARBA" id="ARBA00023004"/>
    </source>
</evidence>
<evidence type="ECO:0000256" key="4">
    <source>
        <dbReference type="ARBA" id="ARBA00022964"/>
    </source>
</evidence>
<keyword evidence="4" id="KW-0223">Dioxygenase</keyword>
<keyword evidence="8" id="KW-1185">Reference proteome</keyword>
<proteinExistence type="inferred from homology"/>
<dbReference type="PANTHER" id="PTHR20883">
    <property type="entry name" value="PHYTANOYL-COA DIOXYGENASE DOMAIN CONTAINING 1"/>
    <property type="match status" value="1"/>
</dbReference>
<comment type="similarity">
    <text evidence="2">Belongs to the PhyH family.</text>
</comment>
<dbReference type="Pfam" id="PF05721">
    <property type="entry name" value="PhyH"/>
    <property type="match status" value="1"/>
</dbReference>
<organism evidence="7 8">
    <name type="scientific">Exophiala bonariae</name>
    <dbReference type="NCBI Taxonomy" id="1690606"/>
    <lineage>
        <taxon>Eukaryota</taxon>
        <taxon>Fungi</taxon>
        <taxon>Dikarya</taxon>
        <taxon>Ascomycota</taxon>
        <taxon>Pezizomycotina</taxon>
        <taxon>Eurotiomycetes</taxon>
        <taxon>Chaetothyriomycetidae</taxon>
        <taxon>Chaetothyriales</taxon>
        <taxon>Herpotrichiellaceae</taxon>
        <taxon>Exophiala</taxon>
    </lineage>
</organism>
<dbReference type="RefSeq" id="XP_064710197.1">
    <property type="nucleotide sequence ID" value="XM_064851194.1"/>
</dbReference>
<dbReference type="AlphaFoldDB" id="A0AAV9NPH3"/>
<keyword evidence="3" id="KW-0479">Metal-binding</keyword>
<dbReference type="Proteomes" id="UP001358417">
    <property type="component" value="Unassembled WGS sequence"/>
</dbReference>
<dbReference type="GO" id="GO:0051213">
    <property type="term" value="F:dioxygenase activity"/>
    <property type="evidence" value="ECO:0007669"/>
    <property type="project" value="UniProtKB-KW"/>
</dbReference>
<evidence type="ECO:0000256" key="3">
    <source>
        <dbReference type="ARBA" id="ARBA00022723"/>
    </source>
</evidence>
<dbReference type="EMBL" id="JAVRRD010000003">
    <property type="protein sequence ID" value="KAK5061100.1"/>
    <property type="molecule type" value="Genomic_DNA"/>
</dbReference>
<keyword evidence="6" id="KW-0408">Iron</keyword>
<evidence type="ECO:0000313" key="7">
    <source>
        <dbReference type="EMBL" id="KAK5061100.1"/>
    </source>
</evidence>
<protein>
    <recommendedName>
        <fullName evidence="9">Phytanoyl-CoA dioxygenase</fullName>
    </recommendedName>
</protein>
<evidence type="ECO:0000256" key="5">
    <source>
        <dbReference type="ARBA" id="ARBA00023002"/>
    </source>
</evidence>
<evidence type="ECO:0000256" key="2">
    <source>
        <dbReference type="ARBA" id="ARBA00005830"/>
    </source>
</evidence>
<dbReference type="SUPFAM" id="SSF51197">
    <property type="entry name" value="Clavaminate synthase-like"/>
    <property type="match status" value="1"/>
</dbReference>
<dbReference type="GeneID" id="89975807"/>
<accession>A0AAV9NPH3</accession>
<name>A0AAV9NPH3_9EURO</name>
<gene>
    <name evidence="7" type="ORF">LTR84_007642</name>
</gene>
<dbReference type="Gene3D" id="2.60.120.620">
    <property type="entry name" value="q2cbj1_9rhob like domain"/>
    <property type="match status" value="1"/>
</dbReference>
<evidence type="ECO:0000313" key="8">
    <source>
        <dbReference type="Proteomes" id="UP001358417"/>
    </source>
</evidence>
<comment type="caution">
    <text evidence="7">The sequence shown here is derived from an EMBL/GenBank/DDBJ whole genome shotgun (WGS) entry which is preliminary data.</text>
</comment>
<evidence type="ECO:0008006" key="9">
    <source>
        <dbReference type="Google" id="ProtNLM"/>
    </source>
</evidence>
<evidence type="ECO:0000256" key="1">
    <source>
        <dbReference type="ARBA" id="ARBA00001962"/>
    </source>
</evidence>
<keyword evidence="5" id="KW-0560">Oxidoreductase</keyword>
<dbReference type="InterPro" id="IPR008775">
    <property type="entry name" value="Phytyl_CoA_dOase-like"/>
</dbReference>
<reference evidence="7 8" key="1">
    <citation type="submission" date="2023-08" db="EMBL/GenBank/DDBJ databases">
        <title>Black Yeasts Isolated from many extreme environments.</title>
        <authorList>
            <person name="Coleine C."/>
            <person name="Stajich J.E."/>
            <person name="Selbmann L."/>
        </authorList>
    </citation>
    <scope>NUCLEOTIDE SEQUENCE [LARGE SCALE GENOMIC DNA]</scope>
    <source>
        <strain evidence="7 8">CCFEE 5792</strain>
    </source>
</reference>
<sequence length="300" mass="33344">MTDATIPRVKPSVGAVKIHELMLEYGGVIIEGFLSPAEVTELNSDIDAPFEAIQQGSLSDVQALKEFHGNQTKRLTNLVTYSKLFRHNILNKGLLHSILEIVYAQDNCSYWMSAAQAIEIHPGNKAQRLHRDQSQFRVFNLLGPEAPEAVVNFLIALTPFTEINGATRVIPKSNKWTDFTDMGCPENTIPAEMNRGDALLITGKTVHGGGANRTNDEKRRGLAFTFSLSYLTPEEAYPFQISRDVANTMTKKAQRLIGYRSQYPASSGGLWQCDYAELADFLHLDSVDEPSQVPKTNGYH</sequence>
<dbReference type="PANTHER" id="PTHR20883:SF19">
    <property type="entry name" value="MULTIFUNCTIONAL DIOXYGENASE AUSE"/>
    <property type="match status" value="1"/>
</dbReference>